<evidence type="ECO:0000313" key="2">
    <source>
        <dbReference type="EMBL" id="VVV79597.1"/>
    </source>
</evidence>
<dbReference type="InterPro" id="IPR016039">
    <property type="entry name" value="Thiolase-like"/>
</dbReference>
<dbReference type="GO" id="GO:0030639">
    <property type="term" value="P:polyketide biosynthetic process"/>
    <property type="evidence" value="ECO:0007669"/>
    <property type="project" value="TreeGrafter"/>
</dbReference>
<dbReference type="InterPro" id="IPR001099">
    <property type="entry name" value="Chalcone/stilbene_synt_N"/>
</dbReference>
<dbReference type="Gene3D" id="3.40.47.10">
    <property type="match status" value="1"/>
</dbReference>
<dbReference type="EMBL" id="LR721777">
    <property type="protein sequence ID" value="VVV79597.1"/>
    <property type="molecule type" value="Genomic_DNA"/>
</dbReference>
<gene>
    <name evidence="2" type="ORF">NYM_LOCUS8729</name>
</gene>
<sequence length="68" mass="7661">MVSLEQTWKMQRAESPAGGVAIGTANPPNVIEQSTYPHCYFKVTNSEHMTVPKEKFTKICKFYIVLSP</sequence>
<dbReference type="InterPro" id="IPR011141">
    <property type="entry name" value="Polyketide_synthase_type-III"/>
</dbReference>
<dbReference type="SUPFAM" id="SSF53901">
    <property type="entry name" value="Thiolase-like"/>
    <property type="match status" value="1"/>
</dbReference>
<evidence type="ECO:0000259" key="1">
    <source>
        <dbReference type="Pfam" id="PF00195"/>
    </source>
</evidence>
<dbReference type="Gramene" id="NC12G0188450.1">
    <property type="protein sequence ID" value="NC12G0188450.1:cds"/>
    <property type="gene ID" value="NC12G0188450"/>
</dbReference>
<organism evidence="2">
    <name type="scientific">Nymphaea colorata</name>
    <name type="common">pocket water lily</name>
    <dbReference type="NCBI Taxonomy" id="210225"/>
    <lineage>
        <taxon>Eukaryota</taxon>
        <taxon>Viridiplantae</taxon>
        <taxon>Streptophyta</taxon>
        <taxon>Embryophyta</taxon>
        <taxon>Tracheophyta</taxon>
        <taxon>Spermatophyta</taxon>
        <taxon>Magnoliopsida</taxon>
        <taxon>Nymphaeales</taxon>
        <taxon>Nymphaeaceae</taxon>
        <taxon>Nymphaea</taxon>
    </lineage>
</organism>
<name>A0A5K0YQT3_9MAGN</name>
<dbReference type="Pfam" id="PF00195">
    <property type="entry name" value="Chal_sti_synt_N"/>
    <property type="match status" value="1"/>
</dbReference>
<accession>A0A5K0YQT3</accession>
<proteinExistence type="predicted"/>
<reference evidence="2" key="1">
    <citation type="submission" date="2019-09" db="EMBL/GenBank/DDBJ databases">
        <authorList>
            <person name="Zhang L."/>
        </authorList>
    </citation>
    <scope>NUCLEOTIDE SEQUENCE</scope>
</reference>
<dbReference type="GO" id="GO:0016747">
    <property type="term" value="F:acyltransferase activity, transferring groups other than amino-acyl groups"/>
    <property type="evidence" value="ECO:0007669"/>
    <property type="project" value="InterPro"/>
</dbReference>
<dbReference type="PANTHER" id="PTHR11877:SF80">
    <property type="entry name" value="CHALCONE SYNTHASE 1"/>
    <property type="match status" value="1"/>
</dbReference>
<feature type="domain" description="Chalcone/stilbene synthase N-terminal" evidence="1">
    <location>
        <begin position="6"/>
        <end position="63"/>
    </location>
</feature>
<dbReference type="AlphaFoldDB" id="A0A5K0YQT3"/>
<dbReference type="PANTHER" id="PTHR11877">
    <property type="entry name" value="HYDROXYMETHYLGLUTARYL-COA SYNTHASE"/>
    <property type="match status" value="1"/>
</dbReference>
<protein>
    <recommendedName>
        <fullName evidence="1">Chalcone/stilbene synthase N-terminal domain-containing protein</fullName>
    </recommendedName>
</protein>